<dbReference type="InterPro" id="IPR005905">
    <property type="entry name" value="D_ala_D_ala"/>
</dbReference>
<keyword evidence="10 15" id="KW-0464">Manganese</keyword>
<evidence type="ECO:0000256" key="5">
    <source>
        <dbReference type="ARBA" id="ARBA00022741"/>
    </source>
</evidence>
<dbReference type="HAMAP" id="MF_00047">
    <property type="entry name" value="Dala_Dala_lig"/>
    <property type="match status" value="1"/>
</dbReference>
<comment type="catalytic activity">
    <reaction evidence="12">
        <text>2 D-alanine + ATP = D-alanyl-D-alanine + ADP + phosphate + H(+)</text>
        <dbReference type="Rhea" id="RHEA:11224"/>
        <dbReference type="ChEBI" id="CHEBI:15378"/>
        <dbReference type="ChEBI" id="CHEBI:30616"/>
        <dbReference type="ChEBI" id="CHEBI:43474"/>
        <dbReference type="ChEBI" id="CHEBI:57416"/>
        <dbReference type="ChEBI" id="CHEBI:57822"/>
        <dbReference type="ChEBI" id="CHEBI:456216"/>
        <dbReference type="EC" id="6.3.2.4"/>
    </reaction>
</comment>
<proteinExistence type="inferred from homology"/>
<feature type="binding site" evidence="15">
    <location>
        <position position="307"/>
    </location>
    <ligand>
        <name>Mg(2+)</name>
        <dbReference type="ChEBI" id="CHEBI:18420"/>
        <label>2</label>
    </ligand>
</feature>
<comment type="similarity">
    <text evidence="2 12">Belongs to the D-alanine--D-alanine ligase family.</text>
</comment>
<dbReference type="GO" id="GO:0009252">
    <property type="term" value="P:peptidoglycan biosynthetic process"/>
    <property type="evidence" value="ECO:0007669"/>
    <property type="project" value="UniProtKB-UniRule"/>
</dbReference>
<feature type="binding site" evidence="14">
    <location>
        <begin position="304"/>
        <end position="305"/>
    </location>
    <ligand>
        <name>ATP</name>
        <dbReference type="ChEBI" id="CHEBI:30616"/>
    </ligand>
</feature>
<dbReference type="PANTHER" id="PTHR23132">
    <property type="entry name" value="D-ALANINE--D-ALANINE LIGASE"/>
    <property type="match status" value="1"/>
</dbReference>
<accession>A0A679C7W7</accession>
<dbReference type="InterPro" id="IPR011761">
    <property type="entry name" value="ATP-grasp"/>
</dbReference>
<dbReference type="SUPFAM" id="SSF56059">
    <property type="entry name" value="Glutathione synthetase ATP-binding domain-like"/>
    <property type="match status" value="1"/>
</dbReference>
<organism evidence="18">
    <name type="scientific">Enterococcus faecium</name>
    <name type="common">Streptococcus faecium</name>
    <dbReference type="NCBI Taxonomy" id="1352"/>
    <lineage>
        <taxon>Bacteria</taxon>
        <taxon>Bacillati</taxon>
        <taxon>Bacillota</taxon>
        <taxon>Bacilli</taxon>
        <taxon>Lactobacillales</taxon>
        <taxon>Enterococcaceae</taxon>
        <taxon>Enterococcus</taxon>
    </lineage>
</organism>
<comment type="pathway">
    <text evidence="12">Cell wall biogenesis; peptidoglycan biosynthesis.</text>
</comment>
<dbReference type="Pfam" id="PF07478">
    <property type="entry name" value="Dala_Dala_lig_C"/>
    <property type="match status" value="1"/>
</dbReference>
<dbReference type="PANTHER" id="PTHR23132:SF25">
    <property type="entry name" value="D-ALANINE--D-ALANINE LIGASE A"/>
    <property type="match status" value="1"/>
</dbReference>
<protein>
    <recommendedName>
        <fullName evidence="12">D-alanine--D-alanine ligase</fullName>
        <ecNumber evidence="12">6.3.2.4</ecNumber>
    </recommendedName>
    <alternativeName>
        <fullName evidence="12">D-Ala-D-Ala ligase</fullName>
    </alternativeName>
    <alternativeName>
        <fullName evidence="12">D-alanylalanine synthetase</fullName>
    </alternativeName>
</protein>
<name>A0A679C7W7_ENTFC</name>
<comment type="function">
    <text evidence="12">Cell wall formation.</text>
</comment>
<feature type="binding site" evidence="14">
    <location>
        <position position="133"/>
    </location>
    <ligand>
        <name>ATP</name>
        <dbReference type="ChEBI" id="CHEBI:30616"/>
    </ligand>
</feature>
<dbReference type="SUPFAM" id="SSF52440">
    <property type="entry name" value="PreATP-grasp domain"/>
    <property type="match status" value="1"/>
</dbReference>
<dbReference type="NCBIfam" id="NF000206">
    <property type="entry name" value="D_ala_D_lac"/>
    <property type="match status" value="1"/>
</dbReference>
<dbReference type="GO" id="GO:0008360">
    <property type="term" value="P:regulation of cell shape"/>
    <property type="evidence" value="ECO:0007669"/>
    <property type="project" value="UniProtKB-KW"/>
</dbReference>
<evidence type="ECO:0000256" key="1">
    <source>
        <dbReference type="ARBA" id="ARBA00001936"/>
    </source>
</evidence>
<feature type="binding site" evidence="14">
    <location>
        <begin position="177"/>
        <end position="178"/>
    </location>
    <ligand>
        <name>ATP</name>
        <dbReference type="ChEBI" id="CHEBI:30616"/>
    </ligand>
</feature>
<dbReference type="InterPro" id="IPR013815">
    <property type="entry name" value="ATP_grasp_subdomain_1"/>
</dbReference>
<evidence type="ECO:0000256" key="13">
    <source>
        <dbReference type="PIRSR" id="PIRSR039102-1"/>
    </source>
</evidence>
<dbReference type="RefSeq" id="WP_223924163.1">
    <property type="nucleotide sequence ID" value="NZ_AP024831.1"/>
</dbReference>
<dbReference type="GO" id="GO:0071555">
    <property type="term" value="P:cell wall organization"/>
    <property type="evidence" value="ECO:0007669"/>
    <property type="project" value="UniProtKB-KW"/>
</dbReference>
<dbReference type="GO" id="GO:0046872">
    <property type="term" value="F:metal ion binding"/>
    <property type="evidence" value="ECO:0007669"/>
    <property type="project" value="UniProtKB-KW"/>
</dbReference>
<dbReference type="Gene3D" id="3.30.470.20">
    <property type="entry name" value="ATP-grasp fold, B domain"/>
    <property type="match status" value="1"/>
</dbReference>
<evidence type="ECO:0000256" key="8">
    <source>
        <dbReference type="ARBA" id="ARBA00022960"/>
    </source>
</evidence>
<evidence type="ECO:0000256" key="11">
    <source>
        <dbReference type="ARBA" id="ARBA00023316"/>
    </source>
</evidence>
<dbReference type="PROSITE" id="PS00844">
    <property type="entry name" value="DALA_DALA_LIGASE_2"/>
    <property type="match status" value="1"/>
</dbReference>
<dbReference type="InterPro" id="IPR011127">
    <property type="entry name" value="Dala_Dala_lig_N"/>
</dbReference>
<evidence type="ECO:0000256" key="9">
    <source>
        <dbReference type="ARBA" id="ARBA00022984"/>
    </source>
</evidence>
<feature type="binding site" evidence="15">
    <location>
        <position position="292"/>
    </location>
    <ligand>
        <name>Mg(2+)</name>
        <dbReference type="ChEBI" id="CHEBI:18420"/>
        <label>1</label>
    </ligand>
</feature>
<dbReference type="PIRSF" id="PIRSF039102">
    <property type="entry name" value="Ddl/VanB"/>
    <property type="match status" value="1"/>
</dbReference>
<keyword evidence="3 12" id="KW-0436">Ligase</keyword>
<dbReference type="GO" id="GO:0005524">
    <property type="term" value="F:ATP binding"/>
    <property type="evidence" value="ECO:0007669"/>
    <property type="project" value="UniProtKB-UniRule"/>
</dbReference>
<evidence type="ECO:0000259" key="17">
    <source>
        <dbReference type="PROSITE" id="PS50975"/>
    </source>
</evidence>
<dbReference type="InterPro" id="IPR011095">
    <property type="entry name" value="Dala_Dala_lig_C"/>
</dbReference>
<feature type="binding site" evidence="15">
    <location>
        <position position="305"/>
    </location>
    <ligand>
        <name>Mg(2+)</name>
        <dbReference type="ChEBI" id="CHEBI:18420"/>
        <label>2</label>
    </ligand>
</feature>
<evidence type="ECO:0000256" key="12">
    <source>
        <dbReference type="HAMAP-Rule" id="MF_00047"/>
    </source>
</evidence>
<dbReference type="NCBIfam" id="TIGR01205">
    <property type="entry name" value="D_ala_D_alaTIGR"/>
    <property type="match status" value="1"/>
</dbReference>
<feature type="binding site" evidence="14">
    <location>
        <begin position="169"/>
        <end position="171"/>
    </location>
    <ligand>
        <name>ATP</name>
        <dbReference type="ChEBI" id="CHEBI:30616"/>
    </ligand>
</feature>
<keyword evidence="9 12" id="KW-0573">Peptidoglycan synthesis</keyword>
<dbReference type="AlphaFoldDB" id="A0A679C7W7"/>
<evidence type="ECO:0000256" key="7">
    <source>
        <dbReference type="ARBA" id="ARBA00022842"/>
    </source>
</evidence>
<feature type="binding site" evidence="14">
    <location>
        <begin position="207"/>
        <end position="214"/>
    </location>
    <ligand>
        <name>ATP</name>
        <dbReference type="ChEBI" id="CHEBI:30616"/>
    </ligand>
</feature>
<feature type="domain" description="ATP-grasp" evidence="17">
    <location>
        <begin position="137"/>
        <end position="338"/>
    </location>
</feature>
<feature type="binding site" evidence="15">
    <location>
        <position position="305"/>
    </location>
    <ligand>
        <name>Mg(2+)</name>
        <dbReference type="ChEBI" id="CHEBI:18420"/>
        <label>1</label>
    </ligand>
</feature>
<dbReference type="UniPathway" id="UPA00219"/>
<dbReference type="FunFam" id="3.30.470.20:FF:000008">
    <property type="entry name" value="D-alanine--D-alanine ligase"/>
    <property type="match status" value="1"/>
</dbReference>
<evidence type="ECO:0000256" key="10">
    <source>
        <dbReference type="ARBA" id="ARBA00023211"/>
    </source>
</evidence>
<evidence type="ECO:0000256" key="4">
    <source>
        <dbReference type="ARBA" id="ARBA00022723"/>
    </source>
</evidence>
<sequence length="343" mass="38128">MFRIKVAVLFGGCSEEHNVSIKSAMEIAANIDTKKYQPYYIGITKSGVWKMCEKLCLEWEQYAGDPVVFSPDRSTHGLLIQKDKGYEIQPVDVVLPMIHGKFGEDGSIQGLLELSGIPYVGCDIQSSVICMDKALAYTVVKNAGITVPGFRILQEGDRLETEDFVYPVFVKPARSGSSFGVNKVCKAEELQAAIEEARKYDSKILIEEAVTGSEVGCAILGNGNDLMAGEVDQIELRHGFFKIHQEAQPEKGSENAVIRVPAALPDEVRERIQKTAMKIYRILGCRGLARIDLFLREDGCIVLNEVNTMPGFTSYSRYPRMMTVAGFTLSEILDRLIELSLRR</sequence>
<evidence type="ECO:0000256" key="15">
    <source>
        <dbReference type="PIRSR" id="PIRSR039102-3"/>
    </source>
</evidence>
<dbReference type="Pfam" id="PF01820">
    <property type="entry name" value="Dala_Dala_lig_N"/>
    <property type="match status" value="1"/>
</dbReference>
<keyword evidence="6 16" id="KW-0067">ATP-binding</keyword>
<dbReference type="EC" id="6.3.2.4" evidence="12"/>
<evidence type="ECO:0000256" key="14">
    <source>
        <dbReference type="PIRSR" id="PIRSR039102-2"/>
    </source>
</evidence>
<dbReference type="Gene3D" id="3.30.1490.20">
    <property type="entry name" value="ATP-grasp fold, A domain"/>
    <property type="match status" value="1"/>
</dbReference>
<keyword evidence="5 14" id="KW-0547">Nucleotide-binding</keyword>
<dbReference type="NCBIfam" id="NF012215">
    <property type="entry name" value="D_ala_D_lac_VanD"/>
    <property type="match status" value="1"/>
</dbReference>
<dbReference type="PROSITE" id="PS50975">
    <property type="entry name" value="ATP_GRASP"/>
    <property type="match status" value="1"/>
</dbReference>
<keyword evidence="11 12" id="KW-0961">Cell wall biogenesis/degradation</keyword>
<keyword evidence="8 12" id="KW-0133">Cell shape</keyword>
<dbReference type="EMBL" id="LC467712">
    <property type="protein sequence ID" value="BBI93340.1"/>
    <property type="molecule type" value="Genomic_DNA"/>
</dbReference>
<dbReference type="InterPro" id="IPR058165">
    <property type="entry name" value="VanA-like"/>
</dbReference>
<dbReference type="NCBIfam" id="NF002528">
    <property type="entry name" value="PRK01966.1-4"/>
    <property type="match status" value="1"/>
</dbReference>
<evidence type="ECO:0000256" key="6">
    <source>
        <dbReference type="ARBA" id="ARBA00022840"/>
    </source>
</evidence>
<gene>
    <name evidence="18" type="primary">vanD</name>
    <name evidence="12" type="synonym">ddl</name>
</gene>
<feature type="active site" evidence="13">
    <location>
        <position position="316"/>
    </location>
</feature>
<evidence type="ECO:0000256" key="16">
    <source>
        <dbReference type="PROSITE-ProRule" id="PRU00409"/>
    </source>
</evidence>
<comment type="subcellular location">
    <subcellularLocation>
        <location evidence="12">Cytoplasm</location>
    </subcellularLocation>
</comment>
<evidence type="ECO:0000256" key="3">
    <source>
        <dbReference type="ARBA" id="ARBA00022598"/>
    </source>
</evidence>
<dbReference type="GO" id="GO:0008716">
    <property type="term" value="F:D-alanine-D-alanine ligase activity"/>
    <property type="evidence" value="ECO:0007669"/>
    <property type="project" value="UniProtKB-UniRule"/>
</dbReference>
<keyword evidence="7 15" id="KW-0460">Magnesium</keyword>
<keyword evidence="12" id="KW-0963">Cytoplasm</keyword>
<evidence type="ECO:0000313" key="18">
    <source>
        <dbReference type="EMBL" id="BBI93340.1"/>
    </source>
</evidence>
<feature type="active site" evidence="13">
    <location>
        <position position="177"/>
    </location>
</feature>
<evidence type="ECO:0000256" key="2">
    <source>
        <dbReference type="ARBA" id="ARBA00010871"/>
    </source>
</evidence>
<dbReference type="PROSITE" id="PS00843">
    <property type="entry name" value="DALA_DALA_LIGASE_1"/>
    <property type="match status" value="1"/>
</dbReference>
<keyword evidence="4 15" id="KW-0479">Metal-binding</keyword>
<comment type="cofactor">
    <cofactor evidence="1">
        <name>Mn(2+)</name>
        <dbReference type="ChEBI" id="CHEBI:29035"/>
    </cofactor>
</comment>
<dbReference type="InterPro" id="IPR016185">
    <property type="entry name" value="PreATP-grasp_dom_sf"/>
</dbReference>
<reference evidence="18" key="1">
    <citation type="submission" date="2019-03" db="EMBL/GenBank/DDBJ databases">
        <title>Molecular characterization of the VanD-type vancomycin-resistant Enterococcus faecium clinical isolates from a patient after vancomycin therapy.</title>
        <authorList>
            <person name="Hashimoto Y."/>
            <person name="Hisatsune J."/>
            <person name="Nomura T."/>
            <person name="Hirakawa H."/>
            <person name="Kojima N."/>
            <person name="Ono Y."/>
            <person name="Hasegawa Y."/>
            <person name="Tanimoto K."/>
            <person name="Sugai M."/>
            <person name="Tomita H."/>
        </authorList>
    </citation>
    <scope>NUCLEOTIDE SEQUENCE</scope>
    <source>
        <strain evidence="18">AA620</strain>
    </source>
</reference>
<dbReference type="GO" id="GO:0005829">
    <property type="term" value="C:cytosol"/>
    <property type="evidence" value="ECO:0007669"/>
    <property type="project" value="TreeGrafter"/>
</dbReference>
<dbReference type="InterPro" id="IPR000291">
    <property type="entry name" value="D-Ala_lig_Van_CS"/>
</dbReference>
<comment type="cofactor">
    <cofactor evidence="15">
        <name>Mg(2+)</name>
        <dbReference type="ChEBI" id="CHEBI:18420"/>
    </cofactor>
    <cofactor evidence="15">
        <name>Mn(2+)</name>
        <dbReference type="ChEBI" id="CHEBI:29035"/>
    </cofactor>
    <text evidence="15">Binds 2 magnesium or manganese ions per subunit.</text>
</comment>
<feature type="active site" evidence="13">
    <location>
        <position position="16"/>
    </location>
</feature>
<dbReference type="Gene3D" id="3.40.50.20">
    <property type="match status" value="1"/>
</dbReference>